<evidence type="ECO:0000256" key="6">
    <source>
        <dbReference type="SAM" id="Phobius"/>
    </source>
</evidence>
<keyword evidence="5 6" id="KW-0472">Membrane</keyword>
<dbReference type="PANTHER" id="PTHR43702:SF3">
    <property type="entry name" value="PROTEIN TSGA"/>
    <property type="match status" value="1"/>
</dbReference>
<reference evidence="8 9" key="1">
    <citation type="submission" date="2018-05" db="EMBL/GenBank/DDBJ databases">
        <title>Genomic Encyclopedia of Type Strains, Phase IV (KMG-IV): sequencing the most valuable type-strain genomes for metagenomic binning, comparative biology and taxonomic classification.</title>
        <authorList>
            <person name="Goeker M."/>
        </authorList>
    </citation>
    <scope>NUCLEOTIDE SEQUENCE [LARGE SCALE GENOMIC DNA]</scope>
    <source>
        <strain evidence="8 9">DSM 100333</strain>
    </source>
</reference>
<proteinExistence type="predicted"/>
<dbReference type="PANTHER" id="PTHR43702">
    <property type="entry name" value="L-FUCOSE-PROTON SYMPORTER"/>
    <property type="match status" value="1"/>
</dbReference>
<evidence type="ECO:0000256" key="4">
    <source>
        <dbReference type="ARBA" id="ARBA00022989"/>
    </source>
</evidence>
<feature type="transmembrane region" description="Helical" evidence="6">
    <location>
        <begin position="351"/>
        <end position="370"/>
    </location>
</feature>
<comment type="subcellular location">
    <subcellularLocation>
        <location evidence="1">Cell inner membrane</location>
        <topology evidence="1">Multi-pass membrane protein</topology>
    </subcellularLocation>
</comment>
<feature type="transmembrane region" description="Helical" evidence="6">
    <location>
        <begin position="106"/>
        <end position="127"/>
    </location>
</feature>
<keyword evidence="9" id="KW-1185">Reference proteome</keyword>
<dbReference type="EMBL" id="QENY01000004">
    <property type="protein sequence ID" value="PVX57457.1"/>
    <property type="molecule type" value="Genomic_DNA"/>
</dbReference>
<evidence type="ECO:0000313" key="8">
    <source>
        <dbReference type="EMBL" id="PVX57457.1"/>
    </source>
</evidence>
<accession>A0A2U0UIG6</accession>
<evidence type="ECO:0000256" key="3">
    <source>
        <dbReference type="ARBA" id="ARBA00022692"/>
    </source>
</evidence>
<dbReference type="Proteomes" id="UP000245870">
    <property type="component" value="Unassembled WGS sequence"/>
</dbReference>
<dbReference type="InterPro" id="IPR011701">
    <property type="entry name" value="MFS"/>
</dbReference>
<feature type="transmembrane region" description="Helical" evidence="6">
    <location>
        <begin position="173"/>
        <end position="195"/>
    </location>
</feature>
<evidence type="ECO:0000256" key="5">
    <source>
        <dbReference type="ARBA" id="ARBA00023136"/>
    </source>
</evidence>
<feature type="transmembrane region" description="Helical" evidence="6">
    <location>
        <begin position="321"/>
        <end position="339"/>
    </location>
</feature>
<feature type="transmembrane region" description="Helical" evidence="6">
    <location>
        <begin position="293"/>
        <end position="315"/>
    </location>
</feature>
<evidence type="ECO:0000256" key="1">
    <source>
        <dbReference type="ARBA" id="ARBA00004429"/>
    </source>
</evidence>
<evidence type="ECO:0000313" key="9">
    <source>
        <dbReference type="Proteomes" id="UP000245870"/>
    </source>
</evidence>
<evidence type="ECO:0000256" key="2">
    <source>
        <dbReference type="ARBA" id="ARBA00022475"/>
    </source>
</evidence>
<dbReference type="InterPro" id="IPR036259">
    <property type="entry name" value="MFS_trans_sf"/>
</dbReference>
<feature type="transmembrane region" description="Helical" evidence="6">
    <location>
        <begin position="54"/>
        <end position="74"/>
    </location>
</feature>
<feature type="transmembrane region" description="Helical" evidence="6">
    <location>
        <begin position="81"/>
        <end position="100"/>
    </location>
</feature>
<dbReference type="CDD" id="cd17394">
    <property type="entry name" value="MFS_FucP_like"/>
    <property type="match status" value="1"/>
</dbReference>
<dbReference type="Pfam" id="PF07690">
    <property type="entry name" value="MFS_1"/>
    <property type="match status" value="1"/>
</dbReference>
<comment type="caution">
    <text evidence="8">The sequence shown here is derived from an EMBL/GenBank/DDBJ whole genome shotgun (WGS) entry which is preliminary data.</text>
</comment>
<dbReference type="GO" id="GO:0022857">
    <property type="term" value="F:transmembrane transporter activity"/>
    <property type="evidence" value="ECO:0007669"/>
    <property type="project" value="InterPro"/>
</dbReference>
<sequence length="408" mass="44742">MQDQHSKITTKQYLLPFVLVTSLFFLWGFARAILDVLNKHFQNALDITITQSSLIQVTTYLGYFIMAIPAGWFINRQGYRMGVVFGLTLFGIGSLLFIPGAEAGTFYAYLGALFIIGCGLVFLETAANPYVTELGHPDSATSRLNLSQSFNGLGSLSATFIVGQFLFNGTESGGNIVIPYTALGIVVLIIAVVFSRVDLPEIQHRITAEDRSQGTRIMKLFHHHPMFVFGLLALLAYEIAEISINSYFINYVTAKGWMTDNTASIILTVALGLFMVGRFAGSWAMRRVKPERMLLYCATGSVTCVGVVMLNLGVVSMVALILNYVCEAIMFPTIFSLSLRGLGNLTKSASSLLMMTPIGGCGFLLMGLIADSTHMMSMPFIIPFIGFFVVLLFASELTRKQKPTILII</sequence>
<name>A0A2U0UIG6_9BACT</name>
<protein>
    <submittedName>
        <fullName evidence="8">FHS family L-fucose permease-like MFS transporter</fullName>
    </submittedName>
</protein>
<feature type="domain" description="Major facilitator superfamily (MFS) profile" evidence="7">
    <location>
        <begin position="16"/>
        <end position="408"/>
    </location>
</feature>
<dbReference type="PROSITE" id="PS50850">
    <property type="entry name" value="MFS"/>
    <property type="match status" value="1"/>
</dbReference>
<dbReference type="SUPFAM" id="SSF103473">
    <property type="entry name" value="MFS general substrate transporter"/>
    <property type="match status" value="1"/>
</dbReference>
<keyword evidence="4 6" id="KW-1133">Transmembrane helix</keyword>
<feature type="transmembrane region" description="Helical" evidence="6">
    <location>
        <begin position="12"/>
        <end position="34"/>
    </location>
</feature>
<dbReference type="OrthoDB" id="9795150at2"/>
<feature type="transmembrane region" description="Helical" evidence="6">
    <location>
        <begin position="376"/>
        <end position="394"/>
    </location>
</feature>
<evidence type="ECO:0000259" key="7">
    <source>
        <dbReference type="PROSITE" id="PS50850"/>
    </source>
</evidence>
<dbReference type="GO" id="GO:0005886">
    <property type="term" value="C:plasma membrane"/>
    <property type="evidence" value="ECO:0007669"/>
    <property type="project" value="UniProtKB-SubCell"/>
</dbReference>
<dbReference type="RefSeq" id="WP_116615974.1">
    <property type="nucleotide sequence ID" value="NZ_QENY01000004.1"/>
</dbReference>
<dbReference type="InterPro" id="IPR050375">
    <property type="entry name" value="MFS_TsgA-like"/>
</dbReference>
<keyword evidence="3 6" id="KW-0812">Transmembrane</keyword>
<organism evidence="8 9">
    <name type="scientific">Hallella colorans</name>
    <dbReference type="NCBI Taxonomy" id="1703337"/>
    <lineage>
        <taxon>Bacteria</taxon>
        <taxon>Pseudomonadati</taxon>
        <taxon>Bacteroidota</taxon>
        <taxon>Bacteroidia</taxon>
        <taxon>Bacteroidales</taxon>
        <taxon>Prevotellaceae</taxon>
        <taxon>Hallella</taxon>
    </lineage>
</organism>
<keyword evidence="2" id="KW-1003">Cell membrane</keyword>
<feature type="transmembrane region" description="Helical" evidence="6">
    <location>
        <begin position="261"/>
        <end position="281"/>
    </location>
</feature>
<feature type="transmembrane region" description="Helical" evidence="6">
    <location>
        <begin position="226"/>
        <end position="249"/>
    </location>
</feature>
<dbReference type="Gene3D" id="1.20.1250.20">
    <property type="entry name" value="MFS general substrate transporter like domains"/>
    <property type="match status" value="2"/>
</dbReference>
<feature type="transmembrane region" description="Helical" evidence="6">
    <location>
        <begin position="148"/>
        <end position="167"/>
    </location>
</feature>
<dbReference type="InterPro" id="IPR020846">
    <property type="entry name" value="MFS_dom"/>
</dbReference>
<gene>
    <name evidence="8" type="ORF">C7379_10473</name>
</gene>
<dbReference type="AlphaFoldDB" id="A0A2U0UIG6"/>